<dbReference type="EMBL" id="CP036164">
    <property type="protein sequence ID" value="QBF44994.1"/>
    <property type="molecule type" value="Genomic_DNA"/>
</dbReference>
<keyword evidence="3" id="KW-1185">Reference proteome</keyword>
<dbReference type="OrthoDB" id="4846757at2"/>
<name>A0A4P6MNP0_9MICO</name>
<dbReference type="STRING" id="1216970.GCA_001570985_01282"/>
<dbReference type="RefSeq" id="WP_130628240.1">
    <property type="nucleotide sequence ID" value="NZ_CP036164.1"/>
</dbReference>
<gene>
    <name evidence="2" type="ORF">EXU32_01130</name>
</gene>
<organism evidence="2 3">
    <name type="scientific">Janibacter limosus</name>
    <dbReference type="NCBI Taxonomy" id="53458"/>
    <lineage>
        <taxon>Bacteria</taxon>
        <taxon>Bacillati</taxon>
        <taxon>Actinomycetota</taxon>
        <taxon>Actinomycetes</taxon>
        <taxon>Micrococcales</taxon>
        <taxon>Intrasporangiaceae</taxon>
        <taxon>Janibacter</taxon>
    </lineage>
</organism>
<dbReference type="KEGG" id="jli:EXU32_01130"/>
<feature type="compositionally biased region" description="Low complexity" evidence="1">
    <location>
        <begin position="156"/>
        <end position="168"/>
    </location>
</feature>
<feature type="compositionally biased region" description="Low complexity" evidence="1">
    <location>
        <begin position="114"/>
        <end position="130"/>
    </location>
</feature>
<feature type="region of interest" description="Disordered" evidence="1">
    <location>
        <begin position="112"/>
        <end position="212"/>
    </location>
</feature>
<proteinExistence type="predicted"/>
<evidence type="ECO:0000313" key="3">
    <source>
        <dbReference type="Proteomes" id="UP000290408"/>
    </source>
</evidence>
<dbReference type="Proteomes" id="UP000290408">
    <property type="component" value="Chromosome"/>
</dbReference>
<accession>A0A4P6MNP0</accession>
<protein>
    <recommendedName>
        <fullName evidence="4">WXG100 family type VII secretion target</fullName>
    </recommendedName>
</protein>
<evidence type="ECO:0000256" key="1">
    <source>
        <dbReference type="SAM" id="MobiDB-lite"/>
    </source>
</evidence>
<sequence length="618" mass="62797">MTDVTHGADVERLREVAGVIRTQGERVQDLGDELGPLSAMLEEAWGGPDAEALLVQANGLRPSLAGAGATLVAWADGLSAQADQQASGSVGSGGSGGSGQGIRDAVREGARRFGGLSAPGGAPTGAAVPGWQRGNPLANSATAYQHSADGGGGGVSDIDGGASDSDPGQIDQSGSVSKSTSVEAGPLKVTDTATASVSGESVDAEGRSVQTTEVTLSREGAIELGKKIDGVGVTGTGYTGAEVGYSVTAPAGVDPLSIDPLRPETWPEGVSVRFDESFYAGYGLEGNYRGLIVGIGQEVGTGQYIEVSKGDGNEVTVLVGNDEFRRATTQLGVGTDELNAKVGANNGISSGSAREVVIDRSTPAGQATYESLLFGGGAVPAVGTAGVVDVADLTVMNAQASVDISGTAGDWSAGGTLSEWSAGGVQRTHDDGTTTLDWTGESKGVQTGGTAYFDEAGNPVPEKGTYYVRLEGVDPQAANDFNQYVRGSSTQVDAEQNVVLTYTHDDLQTMRMQAAETQATMINADPERYNYPEGTRMTAEDVIATVEADPDTGIFDVTDGAESNGTRALLGAGSDAEIMRVIAQDPLGVSQGVSLDHHTATGELATPTGEVASHESAT</sequence>
<evidence type="ECO:0008006" key="4">
    <source>
        <dbReference type="Google" id="ProtNLM"/>
    </source>
</evidence>
<feature type="compositionally biased region" description="Polar residues" evidence="1">
    <location>
        <begin position="170"/>
        <end position="182"/>
    </location>
</feature>
<evidence type="ECO:0000313" key="2">
    <source>
        <dbReference type="EMBL" id="QBF44994.1"/>
    </source>
</evidence>
<feature type="region of interest" description="Disordered" evidence="1">
    <location>
        <begin position="420"/>
        <end position="441"/>
    </location>
</feature>
<dbReference type="AlphaFoldDB" id="A0A4P6MNP0"/>
<reference evidence="2 3" key="1">
    <citation type="submission" date="2019-02" db="EMBL/GenBank/DDBJ databases">
        <title>Genomic data mining of an Antarctic deep-sea actinobacterium, Janibacterlimosus P3-3-X1.</title>
        <authorList>
            <person name="Liao L."/>
            <person name="Chen B."/>
        </authorList>
    </citation>
    <scope>NUCLEOTIDE SEQUENCE [LARGE SCALE GENOMIC DNA]</scope>
    <source>
        <strain evidence="2 3">P3-3-X1</strain>
    </source>
</reference>